<name>A0A1G9HHU1_9RHOB</name>
<proteinExistence type="predicted"/>
<organism evidence="1 2">
    <name type="scientific">Paracoccus chinensis</name>
    <dbReference type="NCBI Taxonomy" id="525640"/>
    <lineage>
        <taxon>Bacteria</taxon>
        <taxon>Pseudomonadati</taxon>
        <taxon>Pseudomonadota</taxon>
        <taxon>Alphaproteobacteria</taxon>
        <taxon>Rhodobacterales</taxon>
        <taxon>Paracoccaceae</taxon>
        <taxon>Paracoccus</taxon>
    </lineage>
</organism>
<gene>
    <name evidence="1" type="ORF">SAMN04487971_106186</name>
</gene>
<keyword evidence="2" id="KW-1185">Reference proteome</keyword>
<evidence type="ECO:0000313" key="1">
    <source>
        <dbReference type="EMBL" id="SDL12489.1"/>
    </source>
</evidence>
<dbReference type="SUPFAM" id="SSF48613">
    <property type="entry name" value="Heme oxygenase-like"/>
    <property type="match status" value="1"/>
</dbReference>
<dbReference type="STRING" id="525640.SAMN04487971_106186"/>
<dbReference type="Gene3D" id="1.20.910.10">
    <property type="entry name" value="Heme oxygenase-like"/>
    <property type="match status" value="1"/>
</dbReference>
<dbReference type="InterPro" id="IPR016084">
    <property type="entry name" value="Haem_Oase-like_multi-hlx"/>
</dbReference>
<dbReference type="RefSeq" id="WP_175558801.1">
    <property type="nucleotide sequence ID" value="NZ_FNGE01000006.1"/>
</dbReference>
<accession>A0A1G9HHU1</accession>
<dbReference type="EMBL" id="FNGE01000006">
    <property type="protein sequence ID" value="SDL12489.1"/>
    <property type="molecule type" value="Genomic_DNA"/>
</dbReference>
<reference evidence="2" key="1">
    <citation type="submission" date="2016-10" db="EMBL/GenBank/DDBJ databases">
        <authorList>
            <person name="Varghese N."/>
            <person name="Submissions S."/>
        </authorList>
    </citation>
    <scope>NUCLEOTIDE SEQUENCE [LARGE SCALE GENOMIC DNA]</scope>
    <source>
        <strain evidence="2">CGMCC 1.7655</strain>
    </source>
</reference>
<dbReference type="AlphaFoldDB" id="A0A1G9HHU1"/>
<protein>
    <submittedName>
        <fullName evidence="1">Heme oxygenase</fullName>
    </submittedName>
</protein>
<sequence>MLGVLVDACLAESGILNQAESLRTRLRDDTRAAHERVDAAYRSCDIAGPHGLGLFLSDHLRAFSALSLTEGAGYAQAQALRAEYRHALEADLAALGLPLPKAREQLRVTAVPALYIFLGSRRGAQMMHRHWSASARGEARSAGRFLSLDPRNADWRRLCLGLSARPAQGPEADHMVAEVNAIFGLFDPRSASVPKGRHD</sequence>
<evidence type="ECO:0000313" key="2">
    <source>
        <dbReference type="Proteomes" id="UP000199555"/>
    </source>
</evidence>
<dbReference type="Proteomes" id="UP000199555">
    <property type="component" value="Unassembled WGS sequence"/>
</dbReference>